<keyword evidence="5 6" id="KW-0408">Iron</keyword>
<dbReference type="PRINTS" id="PR00465">
    <property type="entry name" value="EP450IV"/>
</dbReference>
<comment type="caution">
    <text evidence="7">The sequence shown here is derived from an EMBL/GenBank/DDBJ whole genome shotgun (WGS) entry which is preliminary data.</text>
</comment>
<dbReference type="EMBL" id="LFZO01000220">
    <property type="protein sequence ID" value="KXT11129.1"/>
    <property type="molecule type" value="Genomic_DNA"/>
</dbReference>
<dbReference type="EMBL" id="LFZO01000220">
    <property type="protein sequence ID" value="KXT11119.1"/>
    <property type="molecule type" value="Genomic_DNA"/>
</dbReference>
<proteinExistence type="inferred from homology"/>
<dbReference type="Gene3D" id="1.10.630.10">
    <property type="entry name" value="Cytochrome P450"/>
    <property type="match status" value="1"/>
</dbReference>
<dbReference type="SUPFAM" id="SSF48264">
    <property type="entry name" value="Cytochrome P450"/>
    <property type="match status" value="1"/>
</dbReference>
<gene>
    <name evidence="7" type="ORF">AC579_640</name>
</gene>
<evidence type="ECO:0000256" key="5">
    <source>
        <dbReference type="ARBA" id="ARBA00023004"/>
    </source>
</evidence>
<evidence type="ECO:0000256" key="1">
    <source>
        <dbReference type="ARBA" id="ARBA00001971"/>
    </source>
</evidence>
<dbReference type="OrthoDB" id="3366823at2759"/>
<comment type="similarity">
    <text evidence="2">Belongs to the cytochrome P450 family.</text>
</comment>
<keyword evidence="4 6" id="KW-0479">Metal-binding</keyword>
<evidence type="ECO:0000313" key="7">
    <source>
        <dbReference type="EMBL" id="KXT11119.1"/>
    </source>
</evidence>
<evidence type="ECO:0000313" key="8">
    <source>
        <dbReference type="Proteomes" id="UP000073492"/>
    </source>
</evidence>
<dbReference type="Pfam" id="PF00067">
    <property type="entry name" value="p450"/>
    <property type="match status" value="1"/>
</dbReference>
<evidence type="ECO:0000256" key="3">
    <source>
        <dbReference type="ARBA" id="ARBA00022617"/>
    </source>
</evidence>
<evidence type="ECO:0008006" key="9">
    <source>
        <dbReference type="Google" id="ProtNLM"/>
    </source>
</evidence>
<dbReference type="EMBL" id="LFZO01000220">
    <property type="protein sequence ID" value="KXT11128.1"/>
    <property type="molecule type" value="Genomic_DNA"/>
</dbReference>
<reference evidence="7 8" key="1">
    <citation type="submission" date="2015-07" db="EMBL/GenBank/DDBJ databases">
        <title>Comparative genomics of the Sigatoka disease complex on banana suggests a link between parallel evolutionary changes in Pseudocercospora fijiensis and Pseudocercospora eumusae and increased virulence on the banana host.</title>
        <authorList>
            <person name="Chang T.-C."/>
            <person name="Salvucci A."/>
            <person name="Crous P.W."/>
            <person name="Stergiopoulos I."/>
        </authorList>
    </citation>
    <scope>NUCLEOTIDE SEQUENCE [LARGE SCALE GENOMIC DNA]</scope>
    <source>
        <strain evidence="7 8">CBS 116634</strain>
    </source>
</reference>
<organism evidence="7 8">
    <name type="scientific">Pseudocercospora musae</name>
    <dbReference type="NCBI Taxonomy" id="113226"/>
    <lineage>
        <taxon>Eukaryota</taxon>
        <taxon>Fungi</taxon>
        <taxon>Dikarya</taxon>
        <taxon>Ascomycota</taxon>
        <taxon>Pezizomycotina</taxon>
        <taxon>Dothideomycetes</taxon>
        <taxon>Dothideomycetidae</taxon>
        <taxon>Mycosphaerellales</taxon>
        <taxon>Mycosphaerellaceae</taxon>
        <taxon>Pseudocercospora</taxon>
    </lineage>
</organism>
<dbReference type="InterPro" id="IPR002403">
    <property type="entry name" value="Cyt_P450_E_grp-IV"/>
</dbReference>
<sequence length="681" mass="76939">MSDSPLHAVSLLREEVLQRSSDLYIMRYDHDKTTMLGLRKLRFDECAACDVFLHDPCQVYPLTAIALVKKTFIAPMQPRLEQIRQNHRFLDLDSARWQLSSKYSFCAASIWSGNNFYYLRGAFSNAVSATDMKDQLVLLSYANPFGNAALLIIGACLALVCFTRAYTTVAYHRAIKTEHGVVHSPVLPYSIPWFGHTLRFLDKDAQRWYPKHVLAPPHDVFSLMVGGRRTIIVTNAAATRHLFRHTYSGGLTRENFVGDLLGKCLLVSPNDISVINTGEGRKAQEEVFLRYLSRREDVRELTRLYSERLAMSYESIPDDKDTSRNVHLYAWLREHIMKSSLATFFGDHLLHVCPDLCTDIFHFDEDLCSFFFATPRILNRDAWTRRERMLRKLMEWDAMIYNLNGGPPAEPTDAPSWDPIFGSRFNKARLRFYDQYNLSAPSRAGMNLSIMFALASNVIPSIMWMLSHILAGADSPRLLTAIRQEISSATTPDDTLDLSLLLSSPSTSPILHSIWTEVLRSYCDNMIMRDVISNTTIPLDDQGLKKLDARKGDLVIAPCWVPHHDSRNWEGKEASPANDFIADRFTRGDNLSHVALAGVPTPQMFPFGGGKSICAGRIFAREEALVTVAQTLKILDFEVKGFLDEDGKSTTSFPGVTPSLPGVVIYAPNGDLRVEIKRRRS</sequence>
<keyword evidence="3 6" id="KW-0349">Heme</keyword>
<dbReference type="InterPro" id="IPR050529">
    <property type="entry name" value="CYP450_sterol_14alpha_dmase"/>
</dbReference>
<dbReference type="GO" id="GO:0020037">
    <property type="term" value="F:heme binding"/>
    <property type="evidence" value="ECO:0007669"/>
    <property type="project" value="InterPro"/>
</dbReference>
<dbReference type="InterPro" id="IPR036396">
    <property type="entry name" value="Cyt_P450_sf"/>
</dbReference>
<evidence type="ECO:0000256" key="2">
    <source>
        <dbReference type="ARBA" id="ARBA00010617"/>
    </source>
</evidence>
<dbReference type="AlphaFoldDB" id="A0A139I915"/>
<dbReference type="InterPro" id="IPR001128">
    <property type="entry name" value="Cyt_P450"/>
</dbReference>
<name>A0A139I915_9PEZI</name>
<dbReference type="PANTHER" id="PTHR24304">
    <property type="entry name" value="CYTOCHROME P450 FAMILY 7"/>
    <property type="match status" value="1"/>
</dbReference>
<dbReference type="STRING" id="113226.A0A139I915"/>
<dbReference type="EMBL" id="LFZO01000220">
    <property type="protein sequence ID" value="KXT11123.1"/>
    <property type="molecule type" value="Genomic_DNA"/>
</dbReference>
<dbReference type="PANTHER" id="PTHR24304:SF2">
    <property type="entry name" value="24-HYDROXYCHOLESTEROL 7-ALPHA-HYDROXYLASE"/>
    <property type="match status" value="1"/>
</dbReference>
<dbReference type="Proteomes" id="UP000073492">
    <property type="component" value="Unassembled WGS sequence"/>
</dbReference>
<dbReference type="EMBL" id="LFZO01000220">
    <property type="protein sequence ID" value="KXT11126.1"/>
    <property type="molecule type" value="Genomic_DNA"/>
</dbReference>
<feature type="binding site" description="axial binding residue" evidence="6">
    <location>
        <position position="614"/>
    </location>
    <ligand>
        <name>heme</name>
        <dbReference type="ChEBI" id="CHEBI:30413"/>
    </ligand>
    <ligandPart>
        <name>Fe</name>
        <dbReference type="ChEBI" id="CHEBI:18248"/>
    </ligandPart>
</feature>
<accession>A0A139I915</accession>
<protein>
    <recommendedName>
        <fullName evidence="9">Cytochrome P450</fullName>
    </recommendedName>
</protein>
<dbReference type="GO" id="GO:0008395">
    <property type="term" value="F:steroid hydroxylase activity"/>
    <property type="evidence" value="ECO:0007669"/>
    <property type="project" value="TreeGrafter"/>
</dbReference>
<comment type="cofactor">
    <cofactor evidence="1 6">
        <name>heme</name>
        <dbReference type="ChEBI" id="CHEBI:30413"/>
    </cofactor>
</comment>
<dbReference type="GO" id="GO:0016705">
    <property type="term" value="F:oxidoreductase activity, acting on paired donors, with incorporation or reduction of molecular oxygen"/>
    <property type="evidence" value="ECO:0007669"/>
    <property type="project" value="InterPro"/>
</dbReference>
<dbReference type="GO" id="GO:0005506">
    <property type="term" value="F:iron ion binding"/>
    <property type="evidence" value="ECO:0007669"/>
    <property type="project" value="InterPro"/>
</dbReference>
<keyword evidence="8" id="KW-1185">Reference proteome</keyword>
<evidence type="ECO:0000256" key="6">
    <source>
        <dbReference type="PIRSR" id="PIRSR602403-1"/>
    </source>
</evidence>
<evidence type="ECO:0000256" key="4">
    <source>
        <dbReference type="ARBA" id="ARBA00022723"/>
    </source>
</evidence>